<dbReference type="NCBIfam" id="NF041502">
    <property type="entry name" value="integrase_1"/>
    <property type="match status" value="1"/>
</dbReference>
<protein>
    <submittedName>
        <fullName evidence="2">Site-specific integrase</fullName>
    </submittedName>
</protein>
<dbReference type="AlphaFoldDB" id="A0AA40RWW4"/>
<dbReference type="InterPro" id="IPR048120">
    <property type="entry name" value="Integrase-like"/>
</dbReference>
<evidence type="ECO:0000313" key="3">
    <source>
        <dbReference type="Proteomes" id="UP001138621"/>
    </source>
</evidence>
<evidence type="ECO:0000313" key="2">
    <source>
        <dbReference type="EMBL" id="MBA1307232.1"/>
    </source>
</evidence>
<dbReference type="InterPro" id="IPR013762">
    <property type="entry name" value="Integrase-like_cat_sf"/>
</dbReference>
<name>A0AA40RWW4_STUST</name>
<organism evidence="2 3">
    <name type="scientific">Stutzerimonas stutzeri</name>
    <name type="common">Pseudomonas stutzeri</name>
    <dbReference type="NCBI Taxonomy" id="316"/>
    <lineage>
        <taxon>Bacteria</taxon>
        <taxon>Pseudomonadati</taxon>
        <taxon>Pseudomonadota</taxon>
        <taxon>Gammaproteobacteria</taxon>
        <taxon>Pseudomonadales</taxon>
        <taxon>Pseudomonadaceae</taxon>
        <taxon>Stutzerimonas</taxon>
    </lineage>
</organism>
<keyword evidence="1" id="KW-0233">DNA recombination</keyword>
<comment type="caution">
    <text evidence="2">The sequence shown here is derived from an EMBL/GenBank/DDBJ whole genome shotgun (WGS) entry which is preliminary data.</text>
</comment>
<dbReference type="GO" id="GO:0015074">
    <property type="term" value="P:DNA integration"/>
    <property type="evidence" value="ECO:0007669"/>
    <property type="project" value="InterPro"/>
</dbReference>
<sequence>MSRSISELGCKEFYSRDGYLVDFFSDQWKLNKDISIRIGSIEGFLDEAQEGCFRAVLAEYAKFGSASYALNIFYAFKQYLKKTVGLEPFSVESLLSYRSTFNSDDQQQLSVVRGFIRKWSRLGYPGVPVETSVLFDNWVLKGNPKGNNVLLMCPNKGPLTDIEMQGVGSALISAYASARLNISDCCCAMMVMMTGRRPSQIAALKFRDIYYDGGRYWVYFPRAKQRGLKWRGQFNKFAITEDLWLVIQEQLEFVVKSFAGLVGRDIPDEMTDDLPVFPADLNAATFEEFDEKLDGDYFHIPVRKFRDKIEFVSRSLGVVSERTGYKMCLNSRRFRYTLGTNLAREGSGVYVIAEALDHSDTQNAGVYVKNVPDIVKRLDKAVALQLAPIAQAFQGVLIASETEARRGGDPSSRISNGRANVGSCGSYGFCGALAPIACYTCAHFQPWIDGAHEEVLDRLIEERDRVQEQTGDLKIASANDRLILAVGDVIHRCKMAKEGKTNG</sequence>
<gene>
    <name evidence="2" type="ORF">G7024_22870</name>
</gene>
<dbReference type="Proteomes" id="UP001138621">
    <property type="component" value="Unassembled WGS sequence"/>
</dbReference>
<evidence type="ECO:0000256" key="1">
    <source>
        <dbReference type="ARBA" id="ARBA00023172"/>
    </source>
</evidence>
<dbReference type="EMBL" id="JAAMRD010000030">
    <property type="protein sequence ID" value="MBA1307232.1"/>
    <property type="molecule type" value="Genomic_DNA"/>
</dbReference>
<accession>A0AA40RWW4</accession>
<dbReference type="InterPro" id="IPR011010">
    <property type="entry name" value="DNA_brk_join_enz"/>
</dbReference>
<proteinExistence type="predicted"/>
<dbReference type="Gene3D" id="1.10.443.10">
    <property type="entry name" value="Intergrase catalytic core"/>
    <property type="match status" value="1"/>
</dbReference>
<dbReference type="GO" id="GO:0006310">
    <property type="term" value="P:DNA recombination"/>
    <property type="evidence" value="ECO:0007669"/>
    <property type="project" value="UniProtKB-KW"/>
</dbReference>
<dbReference type="RefSeq" id="WP_181122636.1">
    <property type="nucleotide sequence ID" value="NZ_JAAMRD010000030.1"/>
</dbReference>
<reference evidence="2" key="1">
    <citation type="submission" date="2020-02" db="EMBL/GenBank/DDBJ databases">
        <title>Synteny-based analysis reveals conserved mechanism for high triclosan tolerance in Pseudomonas, as well as instances of horizontal transfer.</title>
        <authorList>
            <person name="Mcfarland A.G."/>
            <person name="Bertucci H.K."/>
            <person name="Litmann E."/>
            <person name="Shen J."/>
            <person name="Huttenhower C."/>
            <person name="Hartmann E.M."/>
        </authorList>
    </citation>
    <scope>NUCLEOTIDE SEQUENCE</scope>
    <source>
        <strain evidence="2">109A1</strain>
    </source>
</reference>
<dbReference type="SUPFAM" id="SSF56349">
    <property type="entry name" value="DNA breaking-rejoining enzymes"/>
    <property type="match status" value="1"/>
</dbReference>
<dbReference type="GO" id="GO:0003677">
    <property type="term" value="F:DNA binding"/>
    <property type="evidence" value="ECO:0007669"/>
    <property type="project" value="InterPro"/>
</dbReference>